<feature type="compositionally biased region" description="Basic and acidic residues" evidence="1">
    <location>
        <begin position="33"/>
        <end position="52"/>
    </location>
</feature>
<protein>
    <submittedName>
        <fullName evidence="2">Uncharacterized protein</fullName>
    </submittedName>
</protein>
<accession>A0A371FGV1</accession>
<feature type="compositionally biased region" description="Low complexity" evidence="1">
    <location>
        <begin position="23"/>
        <end position="32"/>
    </location>
</feature>
<evidence type="ECO:0000313" key="2">
    <source>
        <dbReference type="EMBL" id="RDX77519.1"/>
    </source>
</evidence>
<evidence type="ECO:0000313" key="3">
    <source>
        <dbReference type="Proteomes" id="UP000257109"/>
    </source>
</evidence>
<dbReference type="EMBL" id="QJKJ01009149">
    <property type="protein sequence ID" value="RDX77519.1"/>
    <property type="molecule type" value="Genomic_DNA"/>
</dbReference>
<evidence type="ECO:0000256" key="1">
    <source>
        <dbReference type="SAM" id="MobiDB-lite"/>
    </source>
</evidence>
<gene>
    <name evidence="2" type="ORF">CR513_42353</name>
</gene>
<dbReference type="PANTHER" id="PTHR35046:SF9">
    <property type="entry name" value="RNA-DIRECTED DNA POLYMERASE"/>
    <property type="match status" value="1"/>
</dbReference>
<dbReference type="AlphaFoldDB" id="A0A371FGV1"/>
<sequence>MTRFLHGLNRKIQDVLRRRSTSRRSIVSSSNWRGRDREKEKVRSDKSIKKGSEPFQSQKEIVVTPSPSTLRTSNIKCFKFLGKAHLAFQCPNRRAIIVRDDGEVGSDSSHRETSSSSESESCSDNSYVKGDLLMVRRLMGSKMVDEVET</sequence>
<feature type="compositionally biased region" description="Low complexity" evidence="1">
    <location>
        <begin position="114"/>
        <end position="125"/>
    </location>
</feature>
<feature type="non-terminal residue" evidence="2">
    <location>
        <position position="1"/>
    </location>
</feature>
<organism evidence="2 3">
    <name type="scientific">Mucuna pruriens</name>
    <name type="common">Velvet bean</name>
    <name type="synonym">Dolichos pruriens</name>
    <dbReference type="NCBI Taxonomy" id="157652"/>
    <lineage>
        <taxon>Eukaryota</taxon>
        <taxon>Viridiplantae</taxon>
        <taxon>Streptophyta</taxon>
        <taxon>Embryophyta</taxon>
        <taxon>Tracheophyta</taxon>
        <taxon>Spermatophyta</taxon>
        <taxon>Magnoliopsida</taxon>
        <taxon>eudicotyledons</taxon>
        <taxon>Gunneridae</taxon>
        <taxon>Pentapetalae</taxon>
        <taxon>rosids</taxon>
        <taxon>fabids</taxon>
        <taxon>Fabales</taxon>
        <taxon>Fabaceae</taxon>
        <taxon>Papilionoideae</taxon>
        <taxon>50 kb inversion clade</taxon>
        <taxon>NPAAA clade</taxon>
        <taxon>indigoferoid/millettioid clade</taxon>
        <taxon>Phaseoleae</taxon>
        <taxon>Mucuna</taxon>
    </lineage>
</organism>
<comment type="caution">
    <text evidence="2">The sequence shown here is derived from an EMBL/GenBank/DDBJ whole genome shotgun (WGS) entry which is preliminary data.</text>
</comment>
<dbReference type="PANTHER" id="PTHR35046">
    <property type="entry name" value="ZINC KNUCKLE (CCHC-TYPE) FAMILY PROTEIN"/>
    <property type="match status" value="1"/>
</dbReference>
<feature type="region of interest" description="Disordered" evidence="1">
    <location>
        <begin position="23"/>
        <end position="59"/>
    </location>
</feature>
<reference evidence="2" key="1">
    <citation type="submission" date="2018-05" db="EMBL/GenBank/DDBJ databases">
        <title>Draft genome of Mucuna pruriens seed.</title>
        <authorList>
            <person name="Nnadi N.E."/>
            <person name="Vos R."/>
            <person name="Hasami M.H."/>
            <person name="Devisetty U.K."/>
            <person name="Aguiy J.C."/>
        </authorList>
    </citation>
    <scope>NUCLEOTIDE SEQUENCE [LARGE SCALE GENOMIC DNA]</scope>
    <source>
        <strain evidence="2">JCA_2017</strain>
    </source>
</reference>
<dbReference type="Proteomes" id="UP000257109">
    <property type="component" value="Unassembled WGS sequence"/>
</dbReference>
<keyword evidence="3" id="KW-1185">Reference proteome</keyword>
<feature type="compositionally biased region" description="Basic and acidic residues" evidence="1">
    <location>
        <begin position="99"/>
        <end position="113"/>
    </location>
</feature>
<proteinExistence type="predicted"/>
<name>A0A371FGV1_MUCPR</name>
<dbReference type="OrthoDB" id="1719899at2759"/>
<feature type="region of interest" description="Disordered" evidence="1">
    <location>
        <begin position="99"/>
        <end position="125"/>
    </location>
</feature>